<reference evidence="1 2" key="1">
    <citation type="journal article" date="2007" name="Proc. Natl. Acad. Sci. U.S.A.">
        <title>The tiny eukaryote Ostreococcus provides genomic insights into the paradox of plankton speciation.</title>
        <authorList>
            <person name="Palenik B."/>
            <person name="Grimwood J."/>
            <person name="Aerts A."/>
            <person name="Rouze P."/>
            <person name="Salamov A."/>
            <person name="Putnam N."/>
            <person name="Dupont C."/>
            <person name="Jorgensen R."/>
            <person name="Derelle E."/>
            <person name="Rombauts S."/>
            <person name="Zhou K."/>
            <person name="Otillar R."/>
            <person name="Merchant S.S."/>
            <person name="Podell S."/>
            <person name="Gaasterland T."/>
            <person name="Napoli C."/>
            <person name="Gendler K."/>
            <person name="Manuell A."/>
            <person name="Tai V."/>
            <person name="Vallon O."/>
            <person name="Piganeau G."/>
            <person name="Jancek S."/>
            <person name="Heijde M."/>
            <person name="Jabbari K."/>
            <person name="Bowler C."/>
            <person name="Lohr M."/>
            <person name="Robbens S."/>
            <person name="Werner G."/>
            <person name="Dubchak I."/>
            <person name="Pazour G.J."/>
            <person name="Ren Q."/>
            <person name="Paulsen I."/>
            <person name="Delwiche C."/>
            <person name="Schmutz J."/>
            <person name="Rokhsar D."/>
            <person name="Van de Peer Y."/>
            <person name="Moreau H."/>
            <person name="Grigoriev I.V."/>
        </authorList>
    </citation>
    <scope>NUCLEOTIDE SEQUENCE [LARGE SCALE GENOMIC DNA]</scope>
    <source>
        <strain evidence="1 2">CCE9901</strain>
    </source>
</reference>
<dbReference type="HOGENOM" id="CLU_115159_0_0_1"/>
<organism evidence="1 2">
    <name type="scientific">Ostreococcus lucimarinus (strain CCE9901)</name>
    <dbReference type="NCBI Taxonomy" id="436017"/>
    <lineage>
        <taxon>Eukaryota</taxon>
        <taxon>Viridiplantae</taxon>
        <taxon>Chlorophyta</taxon>
        <taxon>Mamiellophyceae</taxon>
        <taxon>Mamiellales</taxon>
        <taxon>Bathycoccaceae</taxon>
        <taxon>Ostreococcus</taxon>
    </lineage>
</organism>
<evidence type="ECO:0000313" key="1">
    <source>
        <dbReference type="EMBL" id="ABO97215.1"/>
    </source>
</evidence>
<evidence type="ECO:0000313" key="2">
    <source>
        <dbReference type="Proteomes" id="UP000001568"/>
    </source>
</evidence>
<dbReference type="eggNOG" id="ENOG502SNXY">
    <property type="taxonomic scope" value="Eukaryota"/>
</dbReference>
<dbReference type="Gramene" id="ABO97215">
    <property type="protein sequence ID" value="ABO97215"/>
    <property type="gene ID" value="OSTLU_32634"/>
</dbReference>
<sequence length="207" mass="22883">MGVCVSVHTVERALADEAEIERRSRVDALARSLANNKGELYLHGVLARCDRVNRNGRVYPKPILHREVAAYVAARVRRGRAYGKLEHPAATDEAEFRDADDETRACCRVVDVYWCDGDRTLMGYVKILDTESGRAIREIYEGGGLVGASTRSWSSLETRADGKCYVDDDLELLAFDLVRDPATISLSANGLLTPVRGAVEGRGERLD</sequence>
<dbReference type="Pfam" id="PF03420">
    <property type="entry name" value="Peptidase_S77"/>
    <property type="match status" value="1"/>
</dbReference>
<dbReference type="GeneID" id="5002764"/>
<dbReference type="RefSeq" id="XP_001418922.1">
    <property type="nucleotide sequence ID" value="XM_001418885.1"/>
</dbReference>
<gene>
    <name evidence="1" type="ORF">OSTLU_32634</name>
</gene>
<dbReference type="EMBL" id="CP000587">
    <property type="protein sequence ID" value="ABO97215.1"/>
    <property type="molecule type" value="Genomic_DNA"/>
</dbReference>
<keyword evidence="2" id="KW-1185">Reference proteome</keyword>
<protein>
    <submittedName>
        <fullName evidence="1">Uncharacterized protein</fullName>
    </submittedName>
</protein>
<dbReference type="InterPro" id="IPR005082">
    <property type="entry name" value="Peptidase_U9_T4_prohead"/>
</dbReference>
<dbReference type="OrthoDB" id="547106at2759"/>
<dbReference type="AlphaFoldDB" id="A4S067"/>
<dbReference type="OMA" id="DETRACC"/>
<dbReference type="STRING" id="436017.A4S067"/>
<accession>A4S067</accession>
<dbReference type="KEGG" id="olu:OSTLU_32634"/>
<dbReference type="Proteomes" id="UP000001568">
    <property type="component" value="Chromosome 7"/>
</dbReference>
<proteinExistence type="predicted"/>
<name>A4S067_OSTLU</name>